<feature type="domain" description="AB hydrolase-1" evidence="2">
    <location>
        <begin position="124"/>
        <end position="363"/>
    </location>
</feature>
<accession>A0A1D2A7J0</accession>
<dbReference type="PRINTS" id="PR00412">
    <property type="entry name" value="EPOXHYDRLASE"/>
</dbReference>
<reference evidence="3" key="1">
    <citation type="submission" date="2015-08" db="EMBL/GenBank/DDBJ databases">
        <authorList>
            <person name="Babu N.S."/>
            <person name="Beckwith C.J."/>
            <person name="Beseler K.G."/>
            <person name="Brison A."/>
            <person name="Carone J.V."/>
            <person name="Caskin T.P."/>
            <person name="Diamond M."/>
            <person name="Durham M.E."/>
            <person name="Foxe J.M."/>
            <person name="Go M."/>
            <person name="Henderson B.A."/>
            <person name="Jones I.B."/>
            <person name="McGettigan J.A."/>
            <person name="Micheletti S.J."/>
            <person name="Nasrallah M.E."/>
            <person name="Ortiz D."/>
            <person name="Piller C.R."/>
            <person name="Privatt S.R."/>
            <person name="Schneider S.L."/>
            <person name="Sharp S."/>
            <person name="Smith T.C."/>
            <person name="Stanton J.D."/>
            <person name="Ullery H.E."/>
            <person name="Wilson R.J."/>
            <person name="Serrano M.G."/>
            <person name="Buck G."/>
            <person name="Lee V."/>
            <person name="Wang Y."/>
            <person name="Carvalho R."/>
            <person name="Voegtly L."/>
            <person name="Shi R."/>
            <person name="Duckworth R."/>
            <person name="Johnson A."/>
            <person name="Loviza R."/>
            <person name="Walstead R."/>
            <person name="Shah Z."/>
            <person name="Kiflezghi M."/>
            <person name="Wade K."/>
            <person name="Ball S.L."/>
            <person name="Bradley K.W."/>
            <person name="Asai D.J."/>
            <person name="Bowman C.A."/>
            <person name="Russell D.A."/>
            <person name="Pope W.H."/>
            <person name="Jacobs-Sera D."/>
            <person name="Hendrix R.W."/>
            <person name="Hatfull G.F."/>
        </authorList>
    </citation>
    <scope>NUCLEOTIDE SEQUENCE</scope>
</reference>
<dbReference type="Pfam" id="PF12697">
    <property type="entry name" value="Abhydrolase_6"/>
    <property type="match status" value="1"/>
</dbReference>
<dbReference type="InterPro" id="IPR000073">
    <property type="entry name" value="AB_hydrolase_1"/>
</dbReference>
<dbReference type="EMBL" id="GDKF01003452">
    <property type="protein sequence ID" value="JAT75170.1"/>
    <property type="molecule type" value="Transcribed_RNA"/>
</dbReference>
<gene>
    <name evidence="3" type="ORF">g.100189</name>
</gene>
<dbReference type="SUPFAM" id="SSF53474">
    <property type="entry name" value="alpha/beta-Hydrolases"/>
    <property type="match status" value="1"/>
</dbReference>
<organism evidence="3">
    <name type="scientific">Auxenochlorella protothecoides</name>
    <name type="common">Green microalga</name>
    <name type="synonym">Chlorella protothecoides</name>
    <dbReference type="NCBI Taxonomy" id="3075"/>
    <lineage>
        <taxon>Eukaryota</taxon>
        <taxon>Viridiplantae</taxon>
        <taxon>Chlorophyta</taxon>
        <taxon>core chlorophytes</taxon>
        <taxon>Trebouxiophyceae</taxon>
        <taxon>Chlorellales</taxon>
        <taxon>Chlorellaceae</taxon>
        <taxon>Auxenochlorella</taxon>
    </lineage>
</organism>
<dbReference type="InterPro" id="IPR029058">
    <property type="entry name" value="AB_hydrolase_fold"/>
</dbReference>
<dbReference type="GO" id="GO:0003824">
    <property type="term" value="F:catalytic activity"/>
    <property type="evidence" value="ECO:0007669"/>
    <property type="project" value="InterPro"/>
</dbReference>
<dbReference type="PANTHER" id="PTHR43689">
    <property type="entry name" value="HYDROLASE"/>
    <property type="match status" value="1"/>
</dbReference>
<evidence type="ECO:0000259" key="2">
    <source>
        <dbReference type="Pfam" id="PF12697"/>
    </source>
</evidence>
<dbReference type="AlphaFoldDB" id="A0A1D2A7J0"/>
<evidence type="ECO:0000313" key="3">
    <source>
        <dbReference type="EMBL" id="JAT75170.1"/>
    </source>
</evidence>
<dbReference type="PRINTS" id="PR00111">
    <property type="entry name" value="ABHYDROLASE"/>
</dbReference>
<dbReference type="InterPro" id="IPR000639">
    <property type="entry name" value="Epox_hydrolase-like"/>
</dbReference>
<name>A0A1D2A7J0_AUXPR</name>
<dbReference type="PANTHER" id="PTHR43689:SF8">
    <property type="entry name" value="ALPHA_BETA-HYDROLASES SUPERFAMILY PROTEIN"/>
    <property type="match status" value="1"/>
</dbReference>
<dbReference type="Gene3D" id="3.40.50.1820">
    <property type="entry name" value="alpha/beta hydrolase"/>
    <property type="match status" value="1"/>
</dbReference>
<sequence length="409" mass="43748">MSSSFVASACTTIPCLRPHGTSRSGHAFHAMQRGSIGPPNEKARRRKHHHPHRMPTCKGVASVDGPPAPAAGVVSQEHVAAIRDPTSHALLARVQRVVVSHPRLGPINTAFVGPRQPDPSRPQVLLLHGFDSSCLEFRRLLPLLEGHVDVYAMDAVGCGFTGSSGLPLLHPTTLGPEERAEHLMAFLEQHVPQPVTVLGASLGGAVAVDFAARYPHAVNGLVLLDAQVMKDGIGMLSSLPQIAARLGVRALRSRWLRRSACDMSCHAQDAAAVEDMTEIGRLHTHAADWEACMLAFMRSGGYHVRGRLAQLAAPSLVLWGRQDRVLPGAKNARQLVEALPGARLVWVEDCGHLAHVEHPDVVASHVLEFVGARAQDARARHAGDDSVPGNGFRAAEGVRGAANGLDRLQ</sequence>
<proteinExistence type="predicted"/>
<protein>
    <recommendedName>
        <fullName evidence="2">AB hydrolase-1 domain-containing protein</fullName>
    </recommendedName>
</protein>
<feature type="region of interest" description="Disordered" evidence="1">
    <location>
        <begin position="30"/>
        <end position="59"/>
    </location>
</feature>
<evidence type="ECO:0000256" key="1">
    <source>
        <dbReference type="SAM" id="MobiDB-lite"/>
    </source>
</evidence>
<feature type="compositionally biased region" description="Basic residues" evidence="1">
    <location>
        <begin position="43"/>
        <end position="55"/>
    </location>
</feature>